<gene>
    <name evidence="15" type="ORF">HPBE_LOCUS21699</name>
</gene>
<reference evidence="15 16" key="1">
    <citation type="submission" date="2018-11" db="EMBL/GenBank/DDBJ databases">
        <authorList>
            <consortium name="Pathogen Informatics"/>
        </authorList>
    </citation>
    <scope>NUCLEOTIDE SEQUENCE [LARGE SCALE GENOMIC DNA]</scope>
</reference>
<dbReference type="Pfam" id="PF00858">
    <property type="entry name" value="ASC"/>
    <property type="match status" value="1"/>
</dbReference>
<evidence type="ECO:0000256" key="14">
    <source>
        <dbReference type="SAM" id="Phobius"/>
    </source>
</evidence>
<evidence type="ECO:0000256" key="5">
    <source>
        <dbReference type="ARBA" id="ARBA00022692"/>
    </source>
</evidence>
<keyword evidence="9 14" id="KW-0472">Membrane</keyword>
<reference evidence="17" key="2">
    <citation type="submission" date="2019-09" db="UniProtKB">
        <authorList>
            <consortium name="WormBaseParasite"/>
        </authorList>
    </citation>
    <scope>IDENTIFICATION</scope>
</reference>
<evidence type="ECO:0000313" key="16">
    <source>
        <dbReference type="Proteomes" id="UP000050761"/>
    </source>
</evidence>
<dbReference type="GO" id="GO:0015280">
    <property type="term" value="F:ligand-gated sodium channel activity"/>
    <property type="evidence" value="ECO:0007669"/>
    <property type="project" value="TreeGrafter"/>
</dbReference>
<keyword evidence="3 13" id="KW-0813">Transport</keyword>
<organism evidence="15">
    <name type="scientific">Heligmosomoides polygyrus</name>
    <name type="common">Parasitic roundworm</name>
    <dbReference type="NCBI Taxonomy" id="6339"/>
    <lineage>
        <taxon>Eukaryota</taxon>
        <taxon>Metazoa</taxon>
        <taxon>Ecdysozoa</taxon>
        <taxon>Nematoda</taxon>
        <taxon>Chromadorea</taxon>
        <taxon>Rhabditida</taxon>
        <taxon>Rhabditina</taxon>
        <taxon>Rhabditomorpha</taxon>
        <taxon>Strongyloidea</taxon>
        <taxon>Heligmosomidae</taxon>
        <taxon>Heligmosomoides</taxon>
    </lineage>
</organism>
<evidence type="ECO:0000256" key="6">
    <source>
        <dbReference type="ARBA" id="ARBA00022989"/>
    </source>
</evidence>
<keyword evidence="7" id="KW-0915">Sodium</keyword>
<dbReference type="PANTHER" id="PTHR11690:SF269">
    <property type="entry name" value="DEGENERIN-LIKE PROTEIN ASIC-2"/>
    <property type="match status" value="1"/>
</dbReference>
<dbReference type="Proteomes" id="UP000050761">
    <property type="component" value="Unassembled WGS sequence"/>
</dbReference>
<evidence type="ECO:0000256" key="13">
    <source>
        <dbReference type="RuleBase" id="RU000679"/>
    </source>
</evidence>
<keyword evidence="16" id="KW-1185">Reference proteome</keyword>
<evidence type="ECO:0000256" key="12">
    <source>
        <dbReference type="ARBA" id="ARBA00023303"/>
    </source>
</evidence>
<evidence type="ECO:0000313" key="17">
    <source>
        <dbReference type="WBParaSite" id="HPBE_0002170001-mRNA-1"/>
    </source>
</evidence>
<keyword evidence="12 13" id="KW-0407">Ion channel</keyword>
<evidence type="ECO:0000256" key="1">
    <source>
        <dbReference type="ARBA" id="ARBA00004141"/>
    </source>
</evidence>
<keyword evidence="5 13" id="KW-0812">Transmembrane</keyword>
<dbReference type="OrthoDB" id="5870534at2759"/>
<comment type="subcellular location">
    <subcellularLocation>
        <location evidence="1">Membrane</location>
        <topology evidence="1">Multi-pass membrane protein</topology>
    </subcellularLocation>
</comment>
<dbReference type="InterPro" id="IPR001873">
    <property type="entry name" value="ENaC"/>
</dbReference>
<evidence type="ECO:0000313" key="15">
    <source>
        <dbReference type="EMBL" id="VDP27491.1"/>
    </source>
</evidence>
<evidence type="ECO:0000256" key="3">
    <source>
        <dbReference type="ARBA" id="ARBA00022448"/>
    </source>
</evidence>
<evidence type="ECO:0000256" key="9">
    <source>
        <dbReference type="ARBA" id="ARBA00023136"/>
    </source>
</evidence>
<evidence type="ECO:0000256" key="10">
    <source>
        <dbReference type="ARBA" id="ARBA00023180"/>
    </source>
</evidence>
<dbReference type="GO" id="GO:0005886">
    <property type="term" value="C:plasma membrane"/>
    <property type="evidence" value="ECO:0007669"/>
    <property type="project" value="TreeGrafter"/>
</dbReference>
<accession>A0A3P8C3J4</accession>
<keyword evidence="10" id="KW-0325">Glycoprotein</keyword>
<evidence type="ECO:0000256" key="2">
    <source>
        <dbReference type="ARBA" id="ARBA00007193"/>
    </source>
</evidence>
<dbReference type="AlphaFoldDB" id="A0A3P8C3J4"/>
<keyword evidence="8 13" id="KW-0406">Ion transport</keyword>
<dbReference type="Gene3D" id="2.60.470.10">
    <property type="entry name" value="Acid-sensing ion channels like domains"/>
    <property type="match status" value="1"/>
</dbReference>
<protein>
    <submittedName>
        <fullName evidence="17">Amiloride-sensitive sodium channel subunit alpha</fullName>
    </submittedName>
</protein>
<evidence type="ECO:0000256" key="8">
    <source>
        <dbReference type="ARBA" id="ARBA00023065"/>
    </source>
</evidence>
<dbReference type="PRINTS" id="PR01078">
    <property type="entry name" value="AMINACHANNEL"/>
</dbReference>
<keyword evidence="4 13" id="KW-0894">Sodium channel</keyword>
<feature type="transmembrane region" description="Helical" evidence="14">
    <location>
        <begin position="32"/>
        <end position="53"/>
    </location>
</feature>
<comment type="similarity">
    <text evidence="2 13">Belongs to the amiloride-sensitive sodium channel (TC 1.A.6) family.</text>
</comment>
<name>A0A3P8C3J4_HELPZ</name>
<evidence type="ECO:0000256" key="7">
    <source>
        <dbReference type="ARBA" id="ARBA00023053"/>
    </source>
</evidence>
<evidence type="ECO:0000256" key="11">
    <source>
        <dbReference type="ARBA" id="ARBA00023201"/>
    </source>
</evidence>
<proteinExistence type="inferred from homology"/>
<dbReference type="WBParaSite" id="HPBE_0002170001-mRNA-1">
    <property type="protein sequence ID" value="HPBE_0002170001-mRNA-1"/>
    <property type="gene ID" value="HPBE_0002170001"/>
</dbReference>
<keyword evidence="11 13" id="KW-0739">Sodium transport</keyword>
<evidence type="ECO:0000256" key="4">
    <source>
        <dbReference type="ARBA" id="ARBA00022461"/>
    </source>
</evidence>
<sequence>MGFSQILKDFANWSTVCGVPHIANAKTKRWRVFWAAVFICLVIVFVYELYIMMANFLNFPTNANTEIYFEEQVCPVYTQCLGKRDRNEAGSITSSEKSPVTAVASADKMGSVYDRDQRAAEALALEAARLGDSGLAPALYTYDELITECSFSGKKCSEADFVSFRDPIYGACYSFNEDSSLNYSTNRAGMMFGLKLLLTVNRQLLLKAPFSGAQPYLDNNGINVGVGHQTAISITSTRTHRMKRPYGKCVEKESDSTNLYAVQLACA</sequence>
<keyword evidence="6 14" id="KW-1133">Transmembrane helix</keyword>
<dbReference type="PANTHER" id="PTHR11690">
    <property type="entry name" value="AMILORIDE-SENSITIVE SODIUM CHANNEL-RELATED"/>
    <property type="match status" value="1"/>
</dbReference>
<dbReference type="EMBL" id="UZAH01033264">
    <property type="protein sequence ID" value="VDP27491.1"/>
    <property type="molecule type" value="Genomic_DNA"/>
</dbReference>